<dbReference type="PANTHER" id="PTHR46795">
    <property type="entry name" value="ABC TRANSPORTER PERMEASE-RELATED-RELATED"/>
    <property type="match status" value="1"/>
</dbReference>
<keyword evidence="5 6" id="KW-0472">Membrane</keyword>
<dbReference type="AlphaFoldDB" id="A0A9D2CHJ4"/>
<evidence type="ECO:0000313" key="8">
    <source>
        <dbReference type="EMBL" id="HIY79441.1"/>
    </source>
</evidence>
<accession>A0A9D2CHJ4</accession>
<dbReference type="Pfam" id="PF02687">
    <property type="entry name" value="FtsX"/>
    <property type="match status" value="1"/>
</dbReference>
<keyword evidence="3 6" id="KW-0812">Transmembrane</keyword>
<comment type="subcellular location">
    <subcellularLocation>
        <location evidence="1">Cell membrane</location>
        <topology evidence="1">Multi-pass membrane protein</topology>
    </subcellularLocation>
</comment>
<feature type="transmembrane region" description="Helical" evidence="6">
    <location>
        <begin position="21"/>
        <end position="45"/>
    </location>
</feature>
<name>A0A9D2CHJ4_9ACTN</name>
<keyword evidence="4 6" id="KW-1133">Transmembrane helix</keyword>
<feature type="transmembrane region" description="Helical" evidence="6">
    <location>
        <begin position="232"/>
        <end position="255"/>
    </location>
</feature>
<evidence type="ECO:0000256" key="4">
    <source>
        <dbReference type="ARBA" id="ARBA00022989"/>
    </source>
</evidence>
<protein>
    <submittedName>
        <fullName evidence="8">ABC transporter permease</fullName>
    </submittedName>
</protein>
<evidence type="ECO:0000259" key="7">
    <source>
        <dbReference type="Pfam" id="PF02687"/>
    </source>
</evidence>
<dbReference type="GO" id="GO:0005886">
    <property type="term" value="C:plasma membrane"/>
    <property type="evidence" value="ECO:0007669"/>
    <property type="project" value="UniProtKB-SubCell"/>
</dbReference>
<evidence type="ECO:0000256" key="1">
    <source>
        <dbReference type="ARBA" id="ARBA00004651"/>
    </source>
</evidence>
<feature type="transmembrane region" description="Helical" evidence="6">
    <location>
        <begin position="423"/>
        <end position="445"/>
    </location>
</feature>
<gene>
    <name evidence="8" type="ORF">IAA42_03295</name>
</gene>
<feature type="transmembrane region" description="Helical" evidence="6">
    <location>
        <begin position="335"/>
        <end position="356"/>
    </location>
</feature>
<evidence type="ECO:0000256" key="3">
    <source>
        <dbReference type="ARBA" id="ARBA00022692"/>
    </source>
</evidence>
<dbReference type="InterPro" id="IPR003838">
    <property type="entry name" value="ABC3_permease_C"/>
</dbReference>
<comment type="caution">
    <text evidence="8">The sequence shown here is derived from an EMBL/GenBank/DDBJ whole genome shotgun (WGS) entry which is preliminary data.</text>
</comment>
<reference evidence="8" key="1">
    <citation type="journal article" date="2021" name="PeerJ">
        <title>Extensive microbial diversity within the chicken gut microbiome revealed by metagenomics and culture.</title>
        <authorList>
            <person name="Gilroy R."/>
            <person name="Ravi A."/>
            <person name="Getino M."/>
            <person name="Pursley I."/>
            <person name="Horton D.L."/>
            <person name="Alikhan N.F."/>
            <person name="Baker D."/>
            <person name="Gharbi K."/>
            <person name="Hall N."/>
            <person name="Watson M."/>
            <person name="Adriaenssens E.M."/>
            <person name="Foster-Nyarko E."/>
            <person name="Jarju S."/>
            <person name="Secka A."/>
            <person name="Antonio M."/>
            <person name="Oren A."/>
            <person name="Chaudhuri R.R."/>
            <person name="La Ragione R."/>
            <person name="Hildebrand F."/>
            <person name="Pallen M.J."/>
        </authorList>
    </citation>
    <scope>NUCLEOTIDE SEQUENCE</scope>
    <source>
        <strain evidence="8">ChiHjej10B9-743</strain>
    </source>
</reference>
<dbReference type="Proteomes" id="UP000824133">
    <property type="component" value="Unassembled WGS sequence"/>
</dbReference>
<organism evidence="8 9">
    <name type="scientific">Candidatus Olsenella excrementavium</name>
    <dbReference type="NCBI Taxonomy" id="2838709"/>
    <lineage>
        <taxon>Bacteria</taxon>
        <taxon>Bacillati</taxon>
        <taxon>Actinomycetota</taxon>
        <taxon>Coriobacteriia</taxon>
        <taxon>Coriobacteriales</taxon>
        <taxon>Atopobiaceae</taxon>
        <taxon>Olsenella</taxon>
    </lineage>
</organism>
<evidence type="ECO:0000256" key="2">
    <source>
        <dbReference type="ARBA" id="ARBA00022475"/>
    </source>
</evidence>
<dbReference type="EMBL" id="DXCP01000025">
    <property type="protein sequence ID" value="HIY79441.1"/>
    <property type="molecule type" value="Genomic_DNA"/>
</dbReference>
<feature type="transmembrane region" description="Helical" evidence="6">
    <location>
        <begin position="65"/>
        <end position="86"/>
    </location>
</feature>
<evidence type="ECO:0000256" key="6">
    <source>
        <dbReference type="SAM" id="Phobius"/>
    </source>
</evidence>
<feature type="transmembrane region" description="Helical" evidence="6">
    <location>
        <begin position="390"/>
        <end position="411"/>
    </location>
</feature>
<keyword evidence="2" id="KW-1003">Cell membrane</keyword>
<feature type="transmembrane region" description="Helical" evidence="6">
    <location>
        <begin position="291"/>
        <end position="315"/>
    </location>
</feature>
<dbReference type="InterPro" id="IPR052536">
    <property type="entry name" value="ABC-4_Integral_Memb_Prot"/>
</dbReference>
<proteinExistence type="predicted"/>
<reference evidence="8" key="2">
    <citation type="submission" date="2021-04" db="EMBL/GenBank/DDBJ databases">
        <authorList>
            <person name="Gilroy R."/>
        </authorList>
    </citation>
    <scope>NUCLEOTIDE SEQUENCE</scope>
    <source>
        <strain evidence="8">ChiHjej10B9-743</strain>
    </source>
</reference>
<feature type="transmembrane region" description="Helical" evidence="6">
    <location>
        <begin position="117"/>
        <end position="146"/>
    </location>
</feature>
<evidence type="ECO:0000256" key="5">
    <source>
        <dbReference type="ARBA" id="ARBA00023136"/>
    </source>
</evidence>
<dbReference type="PANTHER" id="PTHR46795:SF3">
    <property type="entry name" value="ABC TRANSPORTER PERMEASE"/>
    <property type="match status" value="1"/>
</dbReference>
<evidence type="ECO:0000313" key="9">
    <source>
        <dbReference type="Proteomes" id="UP000824133"/>
    </source>
</evidence>
<sequence>MPVILRVALGNVLRCARDYSVYLVTLAFATCLLYSFNASGDYLLAMPLTGPQLEVIHKARDVTGAFSVFVVLVFAVLVAYATRFIVRRRSREFGTYALLGMRAPALATILASEGVLVGAVALAAGLALGAVASPAFGAVAAFVFAVPWQLAWSFSPAAALDACAWFAGIEGLAIALSVVDVLRRPLVELLEHDRAPERLALATHRGVTRAQAALSAGLLAVVWGTCVLQPGLFVLAILPMGWAAYIATSLVFRLVATGVPGRVRRGRRYWEGLRAFTLRQVEGHVSTGCQALSCTCVLVACAVCMICAGLLFSVGQRAVGLTDPGAPAEASLAPIGYVGIFYGEAFLVAAAAVLALQQVSQAADGRRAYATLAALGADGREVRAAVRSQVGVAFVLPAALAVVHDVFGLLLVRQLAQGVPDEVFLAIAACSVVGTLGLLALYYLLCVRECSRVLLGGGVRPNADS</sequence>
<feature type="domain" description="ABC3 transporter permease C-terminal" evidence="7">
    <location>
        <begin position="65"/>
        <end position="157"/>
    </location>
</feature>
<feature type="transmembrane region" description="Helical" evidence="6">
    <location>
        <begin position="93"/>
        <end position="111"/>
    </location>
</feature>